<dbReference type="InterPro" id="IPR007804">
    <property type="entry name" value="GvpG"/>
</dbReference>
<organism evidence="1 2">
    <name type="scientific">Virgibacillus sediminis</name>
    <dbReference type="NCBI Taxonomy" id="202260"/>
    <lineage>
        <taxon>Bacteria</taxon>
        <taxon>Bacillati</taxon>
        <taxon>Bacillota</taxon>
        <taxon>Bacilli</taxon>
        <taxon>Bacillales</taxon>
        <taxon>Bacillaceae</taxon>
        <taxon>Virgibacillus</taxon>
    </lineage>
</organism>
<gene>
    <name evidence="1" type="ORF">ACFODW_11015</name>
</gene>
<dbReference type="Proteomes" id="UP001595387">
    <property type="component" value="Unassembled WGS sequence"/>
</dbReference>
<accession>A0ABV7A707</accession>
<dbReference type="EMBL" id="JBHRRZ010000017">
    <property type="protein sequence ID" value="MFC2948864.1"/>
    <property type="molecule type" value="Genomic_DNA"/>
</dbReference>
<keyword evidence="2" id="KW-1185">Reference proteome</keyword>
<reference evidence="2" key="1">
    <citation type="journal article" date="2019" name="Int. J. Syst. Evol. Microbiol.">
        <title>The Global Catalogue of Microorganisms (GCM) 10K type strain sequencing project: providing services to taxonomists for standard genome sequencing and annotation.</title>
        <authorList>
            <consortium name="The Broad Institute Genomics Platform"/>
            <consortium name="The Broad Institute Genome Sequencing Center for Infectious Disease"/>
            <person name="Wu L."/>
            <person name="Ma J."/>
        </authorList>
    </citation>
    <scope>NUCLEOTIDE SEQUENCE [LARGE SCALE GENOMIC DNA]</scope>
    <source>
        <strain evidence="2">KCTC 13193</strain>
    </source>
</reference>
<dbReference type="Pfam" id="PF05120">
    <property type="entry name" value="GvpG"/>
    <property type="match status" value="1"/>
</dbReference>
<sequence>MIHKIFTSPINMVVKIGEKVKEEVDREFYDLEHIQQKLIHLQMMYELGEIEDDAYKQQESELLIRYEIAKKREMEQIEEMTKRNKK</sequence>
<name>A0ABV7A707_9BACI</name>
<evidence type="ECO:0000313" key="2">
    <source>
        <dbReference type="Proteomes" id="UP001595387"/>
    </source>
</evidence>
<dbReference type="RefSeq" id="WP_390306334.1">
    <property type="nucleotide sequence ID" value="NZ_JBHRRZ010000017.1"/>
</dbReference>
<comment type="caution">
    <text evidence="1">The sequence shown here is derived from an EMBL/GenBank/DDBJ whole genome shotgun (WGS) entry which is preliminary data.</text>
</comment>
<proteinExistence type="predicted"/>
<evidence type="ECO:0000313" key="1">
    <source>
        <dbReference type="EMBL" id="MFC2948864.1"/>
    </source>
</evidence>
<protein>
    <submittedName>
        <fullName evidence="1">Gas vesicle protein GvpG</fullName>
    </submittedName>
</protein>